<accession>A0AAV9ET15</accession>
<feature type="transmembrane region" description="Helical" evidence="3">
    <location>
        <begin position="200"/>
        <end position="223"/>
    </location>
</feature>
<evidence type="ECO:0000313" key="6">
    <source>
        <dbReference type="Proteomes" id="UP001180020"/>
    </source>
</evidence>
<feature type="transmembrane region" description="Helical" evidence="3">
    <location>
        <begin position="136"/>
        <end position="160"/>
    </location>
</feature>
<feature type="domain" description="EamA" evidence="4">
    <location>
        <begin position="47"/>
        <end position="115"/>
    </location>
</feature>
<dbReference type="InterPro" id="IPR000620">
    <property type="entry name" value="EamA_dom"/>
</dbReference>
<evidence type="ECO:0000313" key="5">
    <source>
        <dbReference type="EMBL" id="KAK1315933.1"/>
    </source>
</evidence>
<evidence type="ECO:0000256" key="1">
    <source>
        <dbReference type="ARBA" id="ARBA00004141"/>
    </source>
</evidence>
<dbReference type="PANTHER" id="PTHR23051">
    <property type="entry name" value="SOLUTE CARRIER FAMILY 35, MEMBER F5"/>
    <property type="match status" value="1"/>
</dbReference>
<reference evidence="5" key="2">
    <citation type="submission" date="2023-06" db="EMBL/GenBank/DDBJ databases">
        <authorList>
            <person name="Ma L."/>
            <person name="Liu K.-W."/>
            <person name="Li Z."/>
            <person name="Hsiao Y.-Y."/>
            <person name="Qi Y."/>
            <person name="Fu T."/>
            <person name="Tang G."/>
            <person name="Zhang D."/>
            <person name="Sun W.-H."/>
            <person name="Liu D.-K."/>
            <person name="Li Y."/>
            <person name="Chen G.-Z."/>
            <person name="Liu X.-D."/>
            <person name="Liao X.-Y."/>
            <person name="Jiang Y.-T."/>
            <person name="Yu X."/>
            <person name="Hao Y."/>
            <person name="Huang J."/>
            <person name="Zhao X.-W."/>
            <person name="Ke S."/>
            <person name="Chen Y.-Y."/>
            <person name="Wu W.-L."/>
            <person name="Hsu J.-L."/>
            <person name="Lin Y.-F."/>
            <person name="Huang M.-D."/>
            <person name="Li C.-Y."/>
            <person name="Huang L."/>
            <person name="Wang Z.-W."/>
            <person name="Zhao X."/>
            <person name="Zhong W.-Y."/>
            <person name="Peng D.-H."/>
            <person name="Ahmad S."/>
            <person name="Lan S."/>
            <person name="Zhang J.-S."/>
            <person name="Tsai W.-C."/>
            <person name="Van De Peer Y."/>
            <person name="Liu Z.-J."/>
        </authorList>
    </citation>
    <scope>NUCLEOTIDE SEQUENCE</scope>
    <source>
        <strain evidence="5">CP</strain>
        <tissue evidence="5">Leaves</tissue>
    </source>
</reference>
<dbReference type="InterPro" id="IPR037185">
    <property type="entry name" value="EmrE-like"/>
</dbReference>
<keyword evidence="3" id="KW-0812">Transmembrane</keyword>
<keyword evidence="3" id="KW-1133">Transmembrane helix</keyword>
<keyword evidence="6" id="KW-1185">Reference proteome</keyword>
<protein>
    <recommendedName>
        <fullName evidence="4">EamA domain-containing protein</fullName>
    </recommendedName>
</protein>
<dbReference type="GO" id="GO:0016020">
    <property type="term" value="C:membrane"/>
    <property type="evidence" value="ECO:0007669"/>
    <property type="project" value="InterPro"/>
</dbReference>
<reference evidence="5" key="1">
    <citation type="journal article" date="2023" name="Nat. Commun.">
        <title>Diploid and tetraploid genomes of Acorus and the evolution of monocots.</title>
        <authorList>
            <person name="Ma L."/>
            <person name="Liu K.W."/>
            <person name="Li Z."/>
            <person name="Hsiao Y.Y."/>
            <person name="Qi Y."/>
            <person name="Fu T."/>
            <person name="Tang G.D."/>
            <person name="Zhang D."/>
            <person name="Sun W.H."/>
            <person name="Liu D.K."/>
            <person name="Li Y."/>
            <person name="Chen G.Z."/>
            <person name="Liu X.D."/>
            <person name="Liao X.Y."/>
            <person name="Jiang Y.T."/>
            <person name="Yu X."/>
            <person name="Hao Y."/>
            <person name="Huang J."/>
            <person name="Zhao X.W."/>
            <person name="Ke S."/>
            <person name="Chen Y.Y."/>
            <person name="Wu W.L."/>
            <person name="Hsu J.L."/>
            <person name="Lin Y.F."/>
            <person name="Huang M.D."/>
            <person name="Li C.Y."/>
            <person name="Huang L."/>
            <person name="Wang Z.W."/>
            <person name="Zhao X."/>
            <person name="Zhong W.Y."/>
            <person name="Peng D.H."/>
            <person name="Ahmad S."/>
            <person name="Lan S."/>
            <person name="Zhang J.S."/>
            <person name="Tsai W.C."/>
            <person name="Van de Peer Y."/>
            <person name="Liu Z.J."/>
        </authorList>
    </citation>
    <scope>NUCLEOTIDE SEQUENCE</scope>
    <source>
        <strain evidence="5">CP</strain>
    </source>
</reference>
<dbReference type="AlphaFoldDB" id="A0AAV9ET15"/>
<keyword evidence="3" id="KW-0472">Membrane</keyword>
<dbReference type="SUPFAM" id="SSF103481">
    <property type="entry name" value="Multidrug resistance efflux transporter EmrE"/>
    <property type="match status" value="1"/>
</dbReference>
<evidence type="ECO:0000256" key="2">
    <source>
        <dbReference type="ARBA" id="ARBA00007635"/>
    </source>
</evidence>
<name>A0AAV9ET15_ACOCL</name>
<comment type="similarity">
    <text evidence="2">Belongs to the drug/metabolite transporter (DMT) superfamily. Plant drug/metabolite exporter (P-DME) (TC 2.A.7.4) family.</text>
</comment>
<dbReference type="Pfam" id="PF00892">
    <property type="entry name" value="EamA"/>
    <property type="match status" value="1"/>
</dbReference>
<feature type="transmembrane region" description="Helical" evidence="3">
    <location>
        <begin position="172"/>
        <end position="194"/>
    </location>
</feature>
<proteinExistence type="inferred from homology"/>
<dbReference type="Proteomes" id="UP001180020">
    <property type="component" value="Unassembled WGS sequence"/>
</dbReference>
<comment type="caution">
    <text evidence="5">The sequence shown here is derived from an EMBL/GenBank/DDBJ whole genome shotgun (WGS) entry which is preliminary data.</text>
</comment>
<comment type="subcellular location">
    <subcellularLocation>
        <location evidence="1">Membrane</location>
        <topology evidence="1">Multi-pass membrane protein</topology>
    </subcellularLocation>
</comment>
<feature type="transmembrane region" description="Helical" evidence="3">
    <location>
        <begin position="70"/>
        <end position="91"/>
    </location>
</feature>
<dbReference type="PANTHER" id="PTHR23051:SF9">
    <property type="entry name" value="EAMA DOMAIN-CONTAINING PROTEIN"/>
    <property type="match status" value="1"/>
</dbReference>
<evidence type="ECO:0000259" key="4">
    <source>
        <dbReference type="Pfam" id="PF00892"/>
    </source>
</evidence>
<sequence>MTNSLTDDIELNDWEDGRPLIPKVEDSGFNVQRQRCENGSWEIIKRSFYVAPLWFTTEYLSNAALANTSVASTTVLSSTSGLFTLFFGAFLGQDSLNIVKVVAVFVSMAGVALTTFGKTWAADDQQLNLNVSKHSFVGDICGLLSAVTYGLFTVLLKRFAGSEEKHVDVQKFFGYIGLFTLAGLWWLVLLILSIQSRALSLVWTTPLVATLGMSLTIPLPMVADMVIHDRHFSTVYVLGSTQVFAGFVNSQPLWPLLTEYWTLVRTQTKASSK</sequence>
<gene>
    <name evidence="5" type="ORF">QJS10_CPA05g02248</name>
</gene>
<evidence type="ECO:0000256" key="3">
    <source>
        <dbReference type="SAM" id="Phobius"/>
    </source>
</evidence>
<feature type="transmembrane region" description="Helical" evidence="3">
    <location>
        <begin position="98"/>
        <end position="116"/>
    </location>
</feature>
<organism evidence="5 6">
    <name type="scientific">Acorus calamus</name>
    <name type="common">Sweet flag</name>
    <dbReference type="NCBI Taxonomy" id="4465"/>
    <lineage>
        <taxon>Eukaryota</taxon>
        <taxon>Viridiplantae</taxon>
        <taxon>Streptophyta</taxon>
        <taxon>Embryophyta</taxon>
        <taxon>Tracheophyta</taxon>
        <taxon>Spermatophyta</taxon>
        <taxon>Magnoliopsida</taxon>
        <taxon>Liliopsida</taxon>
        <taxon>Acoraceae</taxon>
        <taxon>Acorus</taxon>
    </lineage>
</organism>
<dbReference type="EMBL" id="JAUJYO010000005">
    <property type="protein sequence ID" value="KAK1315933.1"/>
    <property type="molecule type" value="Genomic_DNA"/>
</dbReference>